<evidence type="ECO:0000313" key="2">
    <source>
        <dbReference type="Proteomes" id="UP000215335"/>
    </source>
</evidence>
<dbReference type="EMBL" id="NNAY01004161">
    <property type="protein sequence ID" value="OXU18267.1"/>
    <property type="molecule type" value="Genomic_DNA"/>
</dbReference>
<evidence type="ECO:0000313" key="1">
    <source>
        <dbReference type="EMBL" id="OXU18267.1"/>
    </source>
</evidence>
<name>A0A232EIS1_9HYME</name>
<organism evidence="1 2">
    <name type="scientific">Trichomalopsis sarcophagae</name>
    <dbReference type="NCBI Taxonomy" id="543379"/>
    <lineage>
        <taxon>Eukaryota</taxon>
        <taxon>Metazoa</taxon>
        <taxon>Ecdysozoa</taxon>
        <taxon>Arthropoda</taxon>
        <taxon>Hexapoda</taxon>
        <taxon>Insecta</taxon>
        <taxon>Pterygota</taxon>
        <taxon>Neoptera</taxon>
        <taxon>Endopterygota</taxon>
        <taxon>Hymenoptera</taxon>
        <taxon>Apocrita</taxon>
        <taxon>Proctotrupomorpha</taxon>
        <taxon>Chalcidoidea</taxon>
        <taxon>Pteromalidae</taxon>
        <taxon>Pteromalinae</taxon>
        <taxon>Trichomalopsis</taxon>
    </lineage>
</organism>
<sequence>MPLKEHISSRPDTVINDYVHYLDYKETKETRKLTNVRYFGAYYAPTKLRFIRELQLSDEALSYRKITKGGCLYTSREHTICNFINVENVFEDCLSIKRIDEISEYVTAMETNTIEAVCVYVKNNDNNIASHASIATAEALAIQLTLEYIKDKVNRREHTICNFINVENVFEDCLSIKRIDEISEYVTAMETNTIEASVADMGHCGAIMVTVLKMEMAN</sequence>
<keyword evidence="2" id="KW-1185">Reference proteome</keyword>
<accession>A0A232EIS1</accession>
<gene>
    <name evidence="1" type="ORF">TSAR_016260</name>
</gene>
<protein>
    <submittedName>
        <fullName evidence="1">Uncharacterized protein</fullName>
    </submittedName>
</protein>
<reference evidence="1 2" key="1">
    <citation type="journal article" date="2017" name="Curr. Biol.">
        <title>The Evolution of Venom by Co-option of Single-Copy Genes.</title>
        <authorList>
            <person name="Martinson E.O."/>
            <person name="Mrinalini"/>
            <person name="Kelkar Y.D."/>
            <person name="Chang C.H."/>
            <person name="Werren J.H."/>
        </authorList>
    </citation>
    <scope>NUCLEOTIDE SEQUENCE [LARGE SCALE GENOMIC DNA]</scope>
    <source>
        <strain evidence="1 2">Alberta</strain>
        <tissue evidence="1">Whole body</tissue>
    </source>
</reference>
<comment type="caution">
    <text evidence="1">The sequence shown here is derived from an EMBL/GenBank/DDBJ whole genome shotgun (WGS) entry which is preliminary data.</text>
</comment>
<dbReference type="Proteomes" id="UP000215335">
    <property type="component" value="Unassembled WGS sequence"/>
</dbReference>
<proteinExistence type="predicted"/>
<dbReference type="AlphaFoldDB" id="A0A232EIS1"/>